<evidence type="ECO:0008006" key="4">
    <source>
        <dbReference type="Google" id="ProtNLM"/>
    </source>
</evidence>
<evidence type="ECO:0000256" key="2">
    <source>
        <dbReference type="ARBA" id="ARBA00023219"/>
    </source>
</evidence>
<dbReference type="AlphaFoldDB" id="A0AA48LY73"/>
<sequence length="187" mass="20131">MSGKKLTPKQERFVSEYLKDLNATASYKRAGYDARGKSAEVNAARLLGNARVAAAIAAAKAERSGRMMITAERVLTELARLAFSDIGQIFNGDGSMKPLSEMNEDARRAIVGLEVSEIRDNDGVVIGYIKKIKLADKLSALEKIGKHIGLFDQKVTVDANADGLSLLIQAVQGSHFKPIVIDGEKAA</sequence>
<organism evidence="3">
    <name type="scientific">freshwater sediment metagenome</name>
    <dbReference type="NCBI Taxonomy" id="556182"/>
    <lineage>
        <taxon>unclassified sequences</taxon>
        <taxon>metagenomes</taxon>
        <taxon>ecological metagenomes</taxon>
    </lineage>
</organism>
<keyword evidence="1" id="KW-1188">Viral release from host cell</keyword>
<dbReference type="Pfam" id="PF03592">
    <property type="entry name" value="Terminase_2"/>
    <property type="match status" value="1"/>
</dbReference>
<dbReference type="GO" id="GO:0051276">
    <property type="term" value="P:chromosome organization"/>
    <property type="evidence" value="ECO:0007669"/>
    <property type="project" value="InterPro"/>
</dbReference>
<evidence type="ECO:0000256" key="1">
    <source>
        <dbReference type="ARBA" id="ARBA00022612"/>
    </source>
</evidence>
<dbReference type="InterPro" id="IPR005335">
    <property type="entry name" value="Terminase_ssu"/>
</dbReference>
<dbReference type="InterPro" id="IPR038713">
    <property type="entry name" value="Terminase_Gp1_N_sf"/>
</dbReference>
<dbReference type="InterPro" id="IPR052404">
    <property type="entry name" value="SPP1-like_terminase"/>
</dbReference>
<gene>
    <name evidence="3" type="ORF">AMST5_01311</name>
</gene>
<protein>
    <recommendedName>
        <fullName evidence="4">Terminase small subunit</fullName>
    </recommendedName>
</protein>
<dbReference type="Gene3D" id="1.10.10.1400">
    <property type="entry name" value="Terminase, small subunit, N-terminal DNA-binding domain, HTH motif"/>
    <property type="match status" value="1"/>
</dbReference>
<keyword evidence="2" id="KW-0231">Viral genome packaging</keyword>
<reference evidence="3" key="1">
    <citation type="submission" date="2023-07" db="EMBL/GenBank/DDBJ databases">
        <authorList>
            <person name="Pelsma A.J. K."/>
        </authorList>
    </citation>
    <scope>NUCLEOTIDE SEQUENCE</scope>
</reference>
<accession>A0AA48LY73</accession>
<name>A0AA48LY73_9ZZZZ</name>
<dbReference type="PANTHER" id="PTHR41328">
    <property type="entry name" value="TERMINASE SMALL SUBUNIT-RELATED"/>
    <property type="match status" value="1"/>
</dbReference>
<dbReference type="EMBL" id="OY288114">
    <property type="protein sequence ID" value="CAJ0860534.1"/>
    <property type="molecule type" value="Genomic_DNA"/>
</dbReference>
<dbReference type="PANTHER" id="PTHR41328:SF2">
    <property type="entry name" value="TERMINASE SMALL SUBUNIT"/>
    <property type="match status" value="1"/>
</dbReference>
<proteinExistence type="predicted"/>
<evidence type="ECO:0000313" key="3">
    <source>
        <dbReference type="EMBL" id="CAJ0860534.1"/>
    </source>
</evidence>